<evidence type="ECO:0000313" key="2">
    <source>
        <dbReference type="Proteomes" id="UP000076501"/>
    </source>
</evidence>
<dbReference type="EMBL" id="LJKA01000058">
    <property type="protein sequence ID" value="KZD31259.1"/>
    <property type="molecule type" value="Genomic_DNA"/>
</dbReference>
<proteinExistence type="predicted"/>
<dbReference type="RefSeq" id="WP_063223657.1">
    <property type="nucleotide sequence ID" value="NZ_JAEHBS010000017.1"/>
</dbReference>
<evidence type="ECO:0000313" key="1">
    <source>
        <dbReference type="EMBL" id="KZD31259.1"/>
    </source>
</evidence>
<organism evidence="1 2">
    <name type="scientific">Bacillus cereus</name>
    <dbReference type="NCBI Taxonomy" id="1396"/>
    <lineage>
        <taxon>Bacteria</taxon>
        <taxon>Bacillati</taxon>
        <taxon>Bacillota</taxon>
        <taxon>Bacilli</taxon>
        <taxon>Bacillales</taxon>
        <taxon>Bacillaceae</taxon>
        <taxon>Bacillus</taxon>
        <taxon>Bacillus cereus group</taxon>
    </lineage>
</organism>
<reference evidence="1 2" key="1">
    <citation type="submission" date="2015-09" db="EMBL/GenBank/DDBJ databases">
        <title>Bacillus cereus food isolates.</title>
        <authorList>
            <person name="Boekhorst J."/>
        </authorList>
    </citation>
    <scope>NUCLEOTIDE SEQUENCE [LARGE SCALE GENOMIC DNA]</scope>
    <source>
        <strain evidence="1 2">B4082</strain>
    </source>
</reference>
<dbReference type="AlphaFoldDB" id="A0A161R107"/>
<dbReference type="PATRIC" id="fig|1396.539.peg.5683"/>
<sequence length="88" mass="10265">MNSQLFPIGSIVILKEGTKKLMIFGRKQQVATDEVRKFDYMGCPYPEGYINPDFTYLFNQDDIQEVVSTGYEDQEERTFQENVLSKIQ</sequence>
<dbReference type="Pfam" id="PF13780">
    <property type="entry name" value="DUF4176"/>
    <property type="match status" value="1"/>
</dbReference>
<comment type="caution">
    <text evidence="1">The sequence shown here is derived from an EMBL/GenBank/DDBJ whole genome shotgun (WGS) entry which is preliminary data.</text>
</comment>
<accession>A0A161R107</accession>
<dbReference type="Proteomes" id="UP000076501">
    <property type="component" value="Unassembled WGS sequence"/>
</dbReference>
<gene>
    <name evidence="1" type="ORF">B4082_3737</name>
</gene>
<dbReference type="InterPro" id="IPR025233">
    <property type="entry name" value="DUF4176"/>
</dbReference>
<protein>
    <submittedName>
        <fullName evidence="1">Putative EsaC protein-like protein (Listeria type 3)</fullName>
    </submittedName>
</protein>
<name>A0A161R107_BACCE</name>